<protein>
    <submittedName>
        <fullName evidence="1">Uncharacterized protein</fullName>
    </submittedName>
</protein>
<name>A0A9Q5Z611_NOSLI</name>
<comment type="caution">
    <text evidence="1">The sequence shown here is derived from an EMBL/GenBank/DDBJ whole genome shotgun (WGS) entry which is preliminary data.</text>
</comment>
<dbReference type="Proteomes" id="UP000222310">
    <property type="component" value="Unassembled WGS sequence"/>
</dbReference>
<gene>
    <name evidence="1" type="ORF">VF08_32165</name>
</gene>
<dbReference type="GeneID" id="57093817"/>
<organism evidence="1 2">
    <name type="scientific">Nostoc linckia z8</name>
    <dbReference type="NCBI Taxonomy" id="1628746"/>
    <lineage>
        <taxon>Bacteria</taxon>
        <taxon>Bacillati</taxon>
        <taxon>Cyanobacteriota</taxon>
        <taxon>Cyanophyceae</taxon>
        <taxon>Nostocales</taxon>
        <taxon>Nostocaceae</taxon>
        <taxon>Nostoc</taxon>
    </lineage>
</organism>
<dbReference type="AlphaFoldDB" id="A0A9Q5Z611"/>
<evidence type="ECO:0000313" key="2">
    <source>
        <dbReference type="Proteomes" id="UP000222310"/>
    </source>
</evidence>
<evidence type="ECO:0000313" key="1">
    <source>
        <dbReference type="EMBL" id="PHJ95394.1"/>
    </source>
</evidence>
<proteinExistence type="predicted"/>
<dbReference type="EMBL" id="LAHD01000146">
    <property type="protein sequence ID" value="PHJ95394.1"/>
    <property type="molecule type" value="Genomic_DNA"/>
</dbReference>
<accession>A0A9Q5Z611</accession>
<reference evidence="1 2" key="1">
    <citation type="submission" date="2015-02" db="EMBL/GenBank/DDBJ databases">
        <title>Nostoc linckia genome annotation.</title>
        <authorList>
            <person name="Zhou Z."/>
        </authorList>
    </citation>
    <scope>NUCLEOTIDE SEQUENCE [LARGE SCALE GENOMIC DNA]</scope>
    <source>
        <strain evidence="2">z8</strain>
    </source>
</reference>
<dbReference type="RefSeq" id="WP_099070696.1">
    <property type="nucleotide sequence ID" value="NZ_LAHD01000146.1"/>
</dbReference>
<sequence>MSKIAIRPGRLQQFGNTEKNTSFCVVTNSSLLDKIKISLEKDYKDYKLISYDAGDDFSKILNEQIPEPAHILVIAPNCYFRSPEPEHLGPHRKLCIMACNSTPTSVEAIEHFLRCGENTDPYEQEEIAEQFFTKGENAGYFKFVDEEYQTVAVFEHLDDRLQWHEQVGRLEWGEQQLFPSGEISVLPVDVFALNLNVKLNINGKLAFKGIPVLHSGTPSFLPEDQERIFQALYTMRDHAAIATLQDGIIVHIEASSPSVQPAVDILQAMYQVDSRYRMIIEIGFAVNHHLKLFPGNSAMNEVYANTNGTVHFGLGLIPHTQYHLDIICPSIKVFSENDELIFGGIR</sequence>